<proteinExistence type="predicted"/>
<name>A0AC58SU88_TOBAC</name>
<gene>
    <name evidence="2" type="primary">LOC142170514</name>
</gene>
<evidence type="ECO:0000313" key="2">
    <source>
        <dbReference type="RefSeq" id="XP_075088545.1"/>
    </source>
</evidence>
<keyword evidence="1" id="KW-1185">Reference proteome</keyword>
<evidence type="ECO:0000313" key="1">
    <source>
        <dbReference type="Proteomes" id="UP000790787"/>
    </source>
</evidence>
<sequence length="272" mass="31914">MAILEHKVKEQKVNQTMKRITTDWEWAANYEFSSKGRIWLVWDVMEVECVVKEKSEQFIHANVLVKDMNMKFDFTAVYGLHTLEDRRKLWMDLLQIKSNIQEAWLIMGDFNAIRSKEDRPTGNPVQEGKVKDFNNFVDDAILTEMRINGREFTWTNGHTYSRIDRALVNDKWTLTMPQLEVWVMDPGCSDHSPLNITFIDKEESGPKPFKFLNHLADHKDFLEIVNKAWIGGWTGDKMKDVWEKLKRVKIAMKKLNAEEYNAVGGRIAKCRE</sequence>
<reference evidence="1" key="1">
    <citation type="journal article" date="2014" name="Nat. Commun.">
        <title>The tobacco genome sequence and its comparison with those of tomato and potato.</title>
        <authorList>
            <person name="Sierro N."/>
            <person name="Battey J.N."/>
            <person name="Ouadi S."/>
            <person name="Bakaher N."/>
            <person name="Bovet L."/>
            <person name="Willig A."/>
            <person name="Goepfert S."/>
            <person name="Peitsch M.C."/>
            <person name="Ivanov N.V."/>
        </authorList>
    </citation>
    <scope>NUCLEOTIDE SEQUENCE [LARGE SCALE GENOMIC DNA]</scope>
</reference>
<dbReference type="RefSeq" id="XP_075088545.1">
    <property type="nucleotide sequence ID" value="XM_075232444.1"/>
</dbReference>
<reference evidence="2" key="2">
    <citation type="submission" date="2025-08" db="UniProtKB">
        <authorList>
            <consortium name="RefSeq"/>
        </authorList>
    </citation>
    <scope>IDENTIFICATION</scope>
    <source>
        <tissue evidence="2">Leaf</tissue>
    </source>
</reference>
<protein>
    <submittedName>
        <fullName evidence="2">Uncharacterized protein LOC142170514</fullName>
    </submittedName>
</protein>
<accession>A0AC58SU88</accession>
<dbReference type="Proteomes" id="UP000790787">
    <property type="component" value="Chromosome 16"/>
</dbReference>
<organism evidence="1 2">
    <name type="scientific">Nicotiana tabacum</name>
    <name type="common">Common tobacco</name>
    <dbReference type="NCBI Taxonomy" id="4097"/>
    <lineage>
        <taxon>Eukaryota</taxon>
        <taxon>Viridiplantae</taxon>
        <taxon>Streptophyta</taxon>
        <taxon>Embryophyta</taxon>
        <taxon>Tracheophyta</taxon>
        <taxon>Spermatophyta</taxon>
        <taxon>Magnoliopsida</taxon>
        <taxon>eudicotyledons</taxon>
        <taxon>Gunneridae</taxon>
        <taxon>Pentapetalae</taxon>
        <taxon>asterids</taxon>
        <taxon>lamiids</taxon>
        <taxon>Solanales</taxon>
        <taxon>Solanaceae</taxon>
        <taxon>Nicotianoideae</taxon>
        <taxon>Nicotianeae</taxon>
        <taxon>Nicotiana</taxon>
    </lineage>
</organism>